<evidence type="ECO:0000256" key="4">
    <source>
        <dbReference type="ARBA" id="ARBA00023015"/>
    </source>
</evidence>
<sequence length="460" mass="53439">MAGKPKRSTFRNRLEEMVTSLRTDIVTGNLKPGEYLASELMLAEQFQLSKNSIRKGLDTLLDQKMIEKVPRIGTRVVGPGLSERVTLKFGYYPSLTLEANLLQLVEMFKHRHPHVDVQMIPLSQSYFSQNVKEALQRDGIDLITMNTYNYESIRGEGAVGDILEPMERRDSTYPFLLEPFAEDNHLYVQPMIFSPIVLCYNKDHFQEANWPEPDSSWKWSDVQKAAAAIRQKQDRIGILFHLQSINRWPLFLLQNRVVFERDAQGKLKLDNENFKEAMQISYQLFEDMNPETVYMSENDSDAERFFLQQKASMIVTSYYSLNHLRNAEFAYDIAPLPYSKEAKTQLLIIGLAIHKLSKNKDAAKTLVDFLASSEAQMHLRKTTLSIPSFKTVAESTGKEILSRPSHYMMYRDIIPTFSFYSDMNVTFKELEAMRHMFKLYWARLDDFESVCRQLKDSMYV</sequence>
<dbReference type="SMART" id="SM00345">
    <property type="entry name" value="HTH_GNTR"/>
    <property type="match status" value="1"/>
</dbReference>
<dbReference type="CDD" id="cd07377">
    <property type="entry name" value="WHTH_GntR"/>
    <property type="match status" value="1"/>
</dbReference>
<dbReference type="Pfam" id="PF01547">
    <property type="entry name" value="SBP_bac_1"/>
    <property type="match status" value="1"/>
</dbReference>
<comment type="similarity">
    <text evidence="1">Belongs to the bacterial solute-binding protein 1 family.</text>
</comment>
<dbReference type="Gene3D" id="3.40.190.10">
    <property type="entry name" value="Periplasmic binding protein-like II"/>
    <property type="match status" value="1"/>
</dbReference>
<feature type="domain" description="HTH gntR-type" evidence="7">
    <location>
        <begin position="11"/>
        <end position="79"/>
    </location>
</feature>
<reference evidence="9" key="1">
    <citation type="journal article" date="2019" name="Int. J. Syst. Evol. Microbiol.">
        <title>The Global Catalogue of Microorganisms (GCM) 10K type strain sequencing project: providing services to taxonomists for standard genome sequencing and annotation.</title>
        <authorList>
            <consortium name="The Broad Institute Genomics Platform"/>
            <consortium name="The Broad Institute Genome Sequencing Center for Infectious Disease"/>
            <person name="Wu L."/>
            <person name="Ma J."/>
        </authorList>
    </citation>
    <scope>NUCLEOTIDE SEQUENCE [LARGE SCALE GENOMIC DNA]</scope>
    <source>
        <strain evidence="9">CGMCC 1.15043</strain>
    </source>
</reference>
<evidence type="ECO:0000313" key="9">
    <source>
        <dbReference type="Proteomes" id="UP000615455"/>
    </source>
</evidence>
<dbReference type="PANTHER" id="PTHR30061">
    <property type="entry name" value="MALTOSE-BINDING PERIPLASMIC PROTEIN"/>
    <property type="match status" value="1"/>
</dbReference>
<keyword evidence="6" id="KW-0804">Transcription</keyword>
<dbReference type="InterPro" id="IPR036388">
    <property type="entry name" value="WH-like_DNA-bd_sf"/>
</dbReference>
<dbReference type="InterPro" id="IPR006059">
    <property type="entry name" value="SBP"/>
</dbReference>
<evidence type="ECO:0000256" key="1">
    <source>
        <dbReference type="ARBA" id="ARBA00008520"/>
    </source>
</evidence>
<evidence type="ECO:0000256" key="3">
    <source>
        <dbReference type="ARBA" id="ARBA00022729"/>
    </source>
</evidence>
<keyword evidence="9" id="KW-1185">Reference proteome</keyword>
<proteinExistence type="inferred from homology"/>
<evidence type="ECO:0000256" key="6">
    <source>
        <dbReference type="ARBA" id="ARBA00023163"/>
    </source>
</evidence>
<keyword evidence="5" id="KW-0238">DNA-binding</keyword>
<keyword evidence="4" id="KW-0805">Transcription regulation</keyword>
<comment type="caution">
    <text evidence="8">The sequence shown here is derived from an EMBL/GenBank/DDBJ whole genome shotgun (WGS) entry which is preliminary data.</text>
</comment>
<evidence type="ECO:0000256" key="2">
    <source>
        <dbReference type="ARBA" id="ARBA00022448"/>
    </source>
</evidence>
<gene>
    <name evidence="8" type="ORF">GCM10008018_26010</name>
</gene>
<evidence type="ECO:0000256" key="5">
    <source>
        <dbReference type="ARBA" id="ARBA00023125"/>
    </source>
</evidence>
<name>A0ABQ1EN65_9BACL</name>
<dbReference type="InterPro" id="IPR000524">
    <property type="entry name" value="Tscrpt_reg_HTH_GntR"/>
</dbReference>
<accession>A0ABQ1EN65</accession>
<dbReference type="SUPFAM" id="SSF46785">
    <property type="entry name" value="Winged helix' DNA-binding domain"/>
    <property type="match status" value="1"/>
</dbReference>
<organism evidence="8 9">
    <name type="scientific">Paenibacillus marchantiophytorum</name>
    <dbReference type="NCBI Taxonomy" id="1619310"/>
    <lineage>
        <taxon>Bacteria</taxon>
        <taxon>Bacillati</taxon>
        <taxon>Bacillota</taxon>
        <taxon>Bacilli</taxon>
        <taxon>Bacillales</taxon>
        <taxon>Paenibacillaceae</taxon>
        <taxon>Paenibacillus</taxon>
    </lineage>
</organism>
<evidence type="ECO:0000259" key="7">
    <source>
        <dbReference type="PROSITE" id="PS50949"/>
    </source>
</evidence>
<dbReference type="Pfam" id="PF00392">
    <property type="entry name" value="GntR"/>
    <property type="match status" value="1"/>
</dbReference>
<dbReference type="Proteomes" id="UP000615455">
    <property type="component" value="Unassembled WGS sequence"/>
</dbReference>
<dbReference type="EMBL" id="BMHE01000011">
    <property type="protein sequence ID" value="GFZ79369.1"/>
    <property type="molecule type" value="Genomic_DNA"/>
</dbReference>
<evidence type="ECO:0000313" key="8">
    <source>
        <dbReference type="EMBL" id="GFZ79369.1"/>
    </source>
</evidence>
<dbReference type="InterPro" id="IPR036390">
    <property type="entry name" value="WH_DNA-bd_sf"/>
</dbReference>
<dbReference type="SUPFAM" id="SSF53850">
    <property type="entry name" value="Periplasmic binding protein-like II"/>
    <property type="match status" value="1"/>
</dbReference>
<protein>
    <recommendedName>
        <fullName evidence="7">HTH gntR-type domain-containing protein</fullName>
    </recommendedName>
</protein>
<dbReference type="PROSITE" id="PS50949">
    <property type="entry name" value="HTH_GNTR"/>
    <property type="match status" value="1"/>
</dbReference>
<keyword evidence="2" id="KW-0813">Transport</keyword>
<dbReference type="PANTHER" id="PTHR30061:SF50">
    <property type="entry name" value="MALTOSE_MALTODEXTRIN-BINDING PERIPLASMIC PROTEIN"/>
    <property type="match status" value="1"/>
</dbReference>
<keyword evidence="3" id="KW-0732">Signal</keyword>
<dbReference type="RefSeq" id="WP_189012139.1">
    <property type="nucleotide sequence ID" value="NZ_BMHE01000011.1"/>
</dbReference>
<dbReference type="Gene3D" id="1.10.10.10">
    <property type="entry name" value="Winged helix-like DNA-binding domain superfamily/Winged helix DNA-binding domain"/>
    <property type="match status" value="1"/>
</dbReference>